<dbReference type="RefSeq" id="WP_248666693.1">
    <property type="nucleotide sequence ID" value="NZ_JALPRX010000035.1"/>
</dbReference>
<dbReference type="AlphaFoldDB" id="A0A9X1Y7I9"/>
<protein>
    <submittedName>
        <fullName evidence="1">Uncharacterized protein</fullName>
    </submittedName>
</protein>
<accession>A0A9X1Y7I9</accession>
<proteinExistence type="predicted"/>
<name>A0A9X1Y7I9_9PROT</name>
<evidence type="ECO:0000313" key="2">
    <source>
        <dbReference type="Proteomes" id="UP001139516"/>
    </source>
</evidence>
<gene>
    <name evidence="1" type="ORF">M0638_09260</name>
</gene>
<comment type="caution">
    <text evidence="1">The sequence shown here is derived from an EMBL/GenBank/DDBJ whole genome shotgun (WGS) entry which is preliminary data.</text>
</comment>
<organism evidence="1 2">
    <name type="scientific">Roseomonas acroporae</name>
    <dbReference type="NCBI Taxonomy" id="2937791"/>
    <lineage>
        <taxon>Bacteria</taxon>
        <taxon>Pseudomonadati</taxon>
        <taxon>Pseudomonadota</taxon>
        <taxon>Alphaproteobacteria</taxon>
        <taxon>Acetobacterales</taxon>
        <taxon>Roseomonadaceae</taxon>
        <taxon>Roseomonas</taxon>
    </lineage>
</organism>
<reference evidence="1" key="1">
    <citation type="submission" date="2022-04" db="EMBL/GenBank/DDBJ databases">
        <title>Roseomonas acroporae sp. nov., isolated from coral Acropora digitifera.</title>
        <authorList>
            <person name="Sun H."/>
        </authorList>
    </citation>
    <scope>NUCLEOTIDE SEQUENCE</scope>
    <source>
        <strain evidence="1">NAR14</strain>
    </source>
</reference>
<dbReference type="Proteomes" id="UP001139516">
    <property type="component" value="Unassembled WGS sequence"/>
</dbReference>
<evidence type="ECO:0000313" key="1">
    <source>
        <dbReference type="EMBL" id="MCK8784568.1"/>
    </source>
</evidence>
<dbReference type="EMBL" id="JALPRX010000035">
    <property type="protein sequence ID" value="MCK8784568.1"/>
    <property type="molecule type" value="Genomic_DNA"/>
</dbReference>
<keyword evidence="2" id="KW-1185">Reference proteome</keyword>
<sequence length="152" mass="16261">MRRPRPIFRSPSAPRRALAGVPAPAFPPAFPLALLRTFLGIFLGIFLWALLACPGTARAQAVIEDPLVNGLPVDRCGDRNGHADCTPAGEALAADRVCNYYRYAGSAAAPRTAPYGGPLYRWSGVFAPDGREIWGAFAQRHGGSRIDAVACR</sequence>